<feature type="transmembrane region" description="Helical" evidence="1">
    <location>
        <begin position="7"/>
        <end position="29"/>
    </location>
</feature>
<evidence type="ECO:0000259" key="2">
    <source>
        <dbReference type="Pfam" id="PF01757"/>
    </source>
</evidence>
<dbReference type="PANTHER" id="PTHR23028">
    <property type="entry name" value="ACETYLTRANSFERASE"/>
    <property type="match status" value="1"/>
</dbReference>
<keyword evidence="3" id="KW-0808">Transferase</keyword>
<feature type="transmembrane region" description="Helical" evidence="1">
    <location>
        <begin position="185"/>
        <end position="202"/>
    </location>
</feature>
<dbReference type="KEGG" id="mor:MOC_0191"/>
<proteinExistence type="predicted"/>
<dbReference type="InterPro" id="IPR050879">
    <property type="entry name" value="Acyltransferase_3"/>
</dbReference>
<dbReference type="GO" id="GO:0000271">
    <property type="term" value="P:polysaccharide biosynthetic process"/>
    <property type="evidence" value="ECO:0007669"/>
    <property type="project" value="TreeGrafter"/>
</dbReference>
<dbReference type="PANTHER" id="PTHR23028:SF131">
    <property type="entry name" value="BLR2367 PROTEIN"/>
    <property type="match status" value="1"/>
</dbReference>
<dbReference type="GO" id="GO:0016747">
    <property type="term" value="F:acyltransferase activity, transferring groups other than amino-acyl groups"/>
    <property type="evidence" value="ECO:0007669"/>
    <property type="project" value="InterPro"/>
</dbReference>
<dbReference type="InterPro" id="IPR002656">
    <property type="entry name" value="Acyl_transf_3_dom"/>
</dbReference>
<dbReference type="GO" id="GO:0016020">
    <property type="term" value="C:membrane"/>
    <property type="evidence" value="ECO:0007669"/>
    <property type="project" value="TreeGrafter"/>
</dbReference>
<dbReference type="RefSeq" id="WP_043755088.1">
    <property type="nucleotide sequence ID" value="NZ_CP003811.1"/>
</dbReference>
<feature type="domain" description="Acyltransferase 3" evidence="2">
    <location>
        <begin position="4"/>
        <end position="322"/>
    </location>
</feature>
<evidence type="ECO:0000313" key="4">
    <source>
        <dbReference type="Proteomes" id="UP000029492"/>
    </source>
</evidence>
<dbReference type="Proteomes" id="UP000029492">
    <property type="component" value="Chromosome"/>
</dbReference>
<name>A0A089NJA3_9HYPH</name>
<feature type="transmembrane region" description="Helical" evidence="1">
    <location>
        <begin position="248"/>
        <end position="265"/>
    </location>
</feature>
<feature type="transmembrane region" description="Helical" evidence="1">
    <location>
        <begin position="35"/>
        <end position="55"/>
    </location>
</feature>
<feature type="transmembrane region" description="Helical" evidence="1">
    <location>
        <begin position="155"/>
        <end position="179"/>
    </location>
</feature>
<keyword evidence="4" id="KW-1185">Reference proteome</keyword>
<feature type="transmembrane region" description="Helical" evidence="1">
    <location>
        <begin position="76"/>
        <end position="94"/>
    </location>
</feature>
<gene>
    <name evidence="3" type="ORF">MOC_0191</name>
</gene>
<reference evidence="3 4" key="1">
    <citation type="journal article" date="2014" name="PLoS ONE">
        <title>Genome Information of Methylobacterium oryzae, a Plant-Probiotic Methylotroph in the Phyllosphere.</title>
        <authorList>
            <person name="Kwak M.J."/>
            <person name="Jeong H."/>
            <person name="Madhaiyan M."/>
            <person name="Lee Y."/>
            <person name="Sa T.M."/>
            <person name="Oh T.K."/>
            <person name="Kim J.F."/>
        </authorList>
    </citation>
    <scope>NUCLEOTIDE SEQUENCE [LARGE SCALE GENOMIC DNA]</scope>
    <source>
        <strain evidence="3 4">CBMB20</strain>
    </source>
</reference>
<keyword evidence="3" id="KW-0012">Acyltransferase</keyword>
<feature type="transmembrane region" description="Helical" evidence="1">
    <location>
        <begin position="128"/>
        <end position="148"/>
    </location>
</feature>
<dbReference type="Pfam" id="PF01757">
    <property type="entry name" value="Acyl_transf_3"/>
    <property type="match status" value="1"/>
</dbReference>
<organism evidence="3 4">
    <name type="scientific">Methylobacterium oryzae CBMB20</name>
    <dbReference type="NCBI Taxonomy" id="693986"/>
    <lineage>
        <taxon>Bacteria</taxon>
        <taxon>Pseudomonadati</taxon>
        <taxon>Pseudomonadota</taxon>
        <taxon>Alphaproteobacteria</taxon>
        <taxon>Hyphomicrobiales</taxon>
        <taxon>Methylobacteriaceae</taxon>
        <taxon>Methylobacterium</taxon>
    </lineage>
</organism>
<feature type="transmembrane region" description="Helical" evidence="1">
    <location>
        <begin position="313"/>
        <end position="335"/>
    </location>
</feature>
<evidence type="ECO:0000256" key="1">
    <source>
        <dbReference type="SAM" id="Phobius"/>
    </source>
</evidence>
<feature type="transmembrane region" description="Helical" evidence="1">
    <location>
        <begin position="285"/>
        <end position="307"/>
    </location>
</feature>
<dbReference type="AlphaFoldDB" id="A0A089NJA3"/>
<accession>A0A089NJA3</accession>
<dbReference type="eggNOG" id="COG1835">
    <property type="taxonomic scope" value="Bacteria"/>
</dbReference>
<protein>
    <submittedName>
        <fullName evidence="3">Acyltransferase</fullName>
    </submittedName>
</protein>
<keyword evidence="1" id="KW-0472">Membrane</keyword>
<dbReference type="HOGENOM" id="CLU_005679_2_0_5"/>
<keyword evidence="1" id="KW-1133">Transmembrane helix</keyword>
<sequence>MIDNLQILRAVASYLVFLTHYGLYIGPVLPRPDLLAFGAFGVDVFFVLSGFIMFVSTSGRRESPGGFLLRRASRVVPVYWLVTIGLALIALTGLKPIGIMEVRPDYLIQSLLFLPFSRGGFIEPLNSVGWTLNYEMFFYVIFAGLLLVPKPAVRALGAAAIFLALILLGLLPASGLYWAYYTKPIIIEFAAGIGLGYAYLRLGIPPAGFPVRRLACAALSAAALLVLGGQIATTLLDASPELSGFARPLVWGSAAVLVVGAMLLLEQGGVALKSRWLLSQGNASYSFYLVHNLLLHSAAKLAALLVAPGYARAALIFAIAFPASVAAGEVLFRYVETPLIAGLRHRLHRRTRPASQPTPIAS</sequence>
<keyword evidence="1" id="KW-0812">Transmembrane</keyword>
<feature type="transmembrane region" description="Helical" evidence="1">
    <location>
        <begin position="214"/>
        <end position="236"/>
    </location>
</feature>
<dbReference type="EMBL" id="CP003811">
    <property type="protein sequence ID" value="AIQ87946.1"/>
    <property type="molecule type" value="Genomic_DNA"/>
</dbReference>
<evidence type="ECO:0000313" key="3">
    <source>
        <dbReference type="EMBL" id="AIQ87946.1"/>
    </source>
</evidence>